<evidence type="ECO:0000256" key="4">
    <source>
        <dbReference type="ARBA" id="ARBA00017099"/>
    </source>
</evidence>
<evidence type="ECO:0000256" key="6">
    <source>
        <dbReference type="RuleBase" id="RU364082"/>
    </source>
</evidence>
<sequence>MTVLLIGGTGILGTAMRATSPQGVTVTAPGHAGLDVTDASAVEAAVAASRPTWILNAAAYTAVDAAESHEADAMRLNADAPAHIGAAARRHGARVLHVSTDYVFGGVGTRPWREDDPVAPLSVYGRTKLEGERRLQASGAEAVIVRTAWLYGETGKSFPRTMWERATQGLASRVVADQHGAPTNARDLAQWCWALVARDARGVVHASNAGQCTWADVAERVYAAAGKPGLVTRVTSEEYLVPAPRPRYSVLDGTRLESLLGAPRRAWEPALDEFLADLKRRSAA</sequence>
<feature type="domain" description="RmlD-like substrate binding" evidence="7">
    <location>
        <begin position="1"/>
        <end position="278"/>
    </location>
</feature>
<dbReference type="InterPro" id="IPR005913">
    <property type="entry name" value="dTDP_dehydrorham_reduct"/>
</dbReference>
<accession>A0AA49Q834</accession>
<accession>A0AA49Q511</accession>
<dbReference type="EMBL" id="CP130612">
    <property type="protein sequence ID" value="WKW11775.1"/>
    <property type="molecule type" value="Genomic_DNA"/>
</dbReference>
<dbReference type="CDD" id="cd05254">
    <property type="entry name" value="dTDP_HR_like_SDR_e"/>
    <property type="match status" value="1"/>
</dbReference>
<keyword evidence="6 8" id="KW-0560">Oxidoreductase</keyword>
<comment type="catalytic activity">
    <reaction evidence="5">
        <text>dTDP-beta-L-rhamnose + NADP(+) = dTDP-4-dehydro-beta-L-rhamnose + NADPH + H(+)</text>
        <dbReference type="Rhea" id="RHEA:21796"/>
        <dbReference type="ChEBI" id="CHEBI:15378"/>
        <dbReference type="ChEBI" id="CHEBI:57510"/>
        <dbReference type="ChEBI" id="CHEBI:57783"/>
        <dbReference type="ChEBI" id="CHEBI:58349"/>
        <dbReference type="ChEBI" id="CHEBI:62830"/>
        <dbReference type="EC" id="1.1.1.133"/>
    </reaction>
</comment>
<dbReference type="Proteomes" id="UP001229955">
    <property type="component" value="Chromosome"/>
</dbReference>
<dbReference type="RefSeq" id="WP_367887463.1">
    <property type="nucleotide sequence ID" value="NZ_CP130612.1"/>
</dbReference>
<dbReference type="EC" id="1.1.1.133" evidence="3 6"/>
<dbReference type="SUPFAM" id="SSF51735">
    <property type="entry name" value="NAD(P)-binding Rossmann-fold domains"/>
    <property type="match status" value="1"/>
</dbReference>
<name>A0AA49Q511_9BACT</name>
<evidence type="ECO:0000256" key="3">
    <source>
        <dbReference type="ARBA" id="ARBA00012929"/>
    </source>
</evidence>
<dbReference type="NCBIfam" id="TIGR01214">
    <property type="entry name" value="rmlD"/>
    <property type="match status" value="1"/>
</dbReference>
<comment type="pathway">
    <text evidence="1 6">Carbohydrate biosynthesis; dTDP-L-rhamnose biosynthesis.</text>
</comment>
<keyword evidence="10" id="KW-1185">Reference proteome</keyword>
<dbReference type="PANTHER" id="PTHR10491">
    <property type="entry name" value="DTDP-4-DEHYDRORHAMNOSE REDUCTASE"/>
    <property type="match status" value="1"/>
</dbReference>
<dbReference type="GO" id="GO:0008831">
    <property type="term" value="F:dTDP-4-dehydrorhamnose reductase activity"/>
    <property type="evidence" value="ECO:0007669"/>
    <property type="project" value="UniProtKB-EC"/>
</dbReference>
<dbReference type="EMBL" id="CP130613">
    <property type="protein sequence ID" value="WKW14685.1"/>
    <property type="molecule type" value="Genomic_DNA"/>
</dbReference>
<dbReference type="Gene3D" id="3.90.25.10">
    <property type="entry name" value="UDP-galactose 4-epimerase, domain 1"/>
    <property type="match status" value="1"/>
</dbReference>
<evidence type="ECO:0000313" key="8">
    <source>
        <dbReference type="EMBL" id="WKW11775.1"/>
    </source>
</evidence>
<dbReference type="Pfam" id="PF04321">
    <property type="entry name" value="RmlD_sub_bind"/>
    <property type="match status" value="1"/>
</dbReference>
<protein>
    <recommendedName>
        <fullName evidence="4 6">dTDP-4-dehydrorhamnose reductase</fullName>
        <ecNumber evidence="3 6">1.1.1.133</ecNumber>
    </recommendedName>
</protein>
<dbReference type="KEGG" id="pspc:Strain318_001038"/>
<proteinExistence type="inferred from homology"/>
<gene>
    <name evidence="8" type="primary">rfbD</name>
    <name evidence="8" type="ORF">Strain138_001038</name>
    <name evidence="9" type="ORF">Strain318_001038</name>
</gene>
<comment type="similarity">
    <text evidence="2 6">Belongs to the dTDP-4-dehydrorhamnose reductase family.</text>
</comment>
<comment type="function">
    <text evidence="6">Catalyzes the reduction of dTDP-6-deoxy-L-lyxo-4-hexulose to yield dTDP-L-rhamnose.</text>
</comment>
<reference evidence="8" key="1">
    <citation type="submission" date="2023-07" db="EMBL/GenBank/DDBJ databases">
        <authorList>
            <person name="Haufschild T."/>
            <person name="Kallscheuer N."/>
            <person name="Hammer J."/>
            <person name="Kohn T."/>
            <person name="Kabuu M."/>
            <person name="Jogler M."/>
            <person name="Wohfarth N."/>
            <person name="Heuer A."/>
            <person name="Rohde M."/>
            <person name="van Teeseling M.C.F."/>
            <person name="Jogler C."/>
        </authorList>
    </citation>
    <scope>NUCLEOTIDE SEQUENCE</scope>
    <source>
        <strain evidence="8">Strain 138</strain>
        <strain evidence="9">Strain 318</strain>
    </source>
</reference>
<dbReference type="Gene3D" id="3.40.50.720">
    <property type="entry name" value="NAD(P)-binding Rossmann-like Domain"/>
    <property type="match status" value="1"/>
</dbReference>
<evidence type="ECO:0000259" key="7">
    <source>
        <dbReference type="Pfam" id="PF04321"/>
    </source>
</evidence>
<dbReference type="PANTHER" id="PTHR10491:SF4">
    <property type="entry name" value="METHIONINE ADENOSYLTRANSFERASE 2 SUBUNIT BETA"/>
    <property type="match status" value="1"/>
</dbReference>
<organism evidence="8">
    <name type="scientific">Pseudogemmatithrix spongiicola</name>
    <dbReference type="NCBI Taxonomy" id="3062599"/>
    <lineage>
        <taxon>Bacteria</taxon>
        <taxon>Pseudomonadati</taxon>
        <taxon>Gemmatimonadota</taxon>
        <taxon>Gemmatimonadia</taxon>
        <taxon>Gemmatimonadales</taxon>
        <taxon>Gemmatimonadaceae</taxon>
        <taxon>Pseudogemmatithrix</taxon>
    </lineage>
</organism>
<evidence type="ECO:0000256" key="1">
    <source>
        <dbReference type="ARBA" id="ARBA00004781"/>
    </source>
</evidence>
<dbReference type="AlphaFoldDB" id="A0AA49Q511"/>
<keyword evidence="6" id="KW-0521">NADP</keyword>
<dbReference type="InterPro" id="IPR036291">
    <property type="entry name" value="NAD(P)-bd_dom_sf"/>
</dbReference>
<evidence type="ECO:0000256" key="5">
    <source>
        <dbReference type="ARBA" id="ARBA00048200"/>
    </source>
</evidence>
<dbReference type="InterPro" id="IPR029903">
    <property type="entry name" value="RmlD-like-bd"/>
</dbReference>
<evidence type="ECO:0000313" key="9">
    <source>
        <dbReference type="EMBL" id="WKW14685.1"/>
    </source>
</evidence>
<evidence type="ECO:0000313" key="10">
    <source>
        <dbReference type="Proteomes" id="UP001229955"/>
    </source>
</evidence>
<evidence type="ECO:0000256" key="2">
    <source>
        <dbReference type="ARBA" id="ARBA00010944"/>
    </source>
</evidence>